<reference evidence="2" key="1">
    <citation type="journal article" date="2020" name="Microbiol. Resour. Announc.">
        <title>Complete Genome Sequence of Geobacillus sp. Strain E55-1, Isolated from Mine Geyser in Japan.</title>
        <authorList>
            <person name="Miyazaki K."/>
            <person name="Hase E."/>
            <person name="Tokito N."/>
        </authorList>
    </citation>
    <scope>NUCLEOTIDE SEQUENCE [LARGE SCALE GENOMIC DNA]</scope>
    <source>
        <strain evidence="2">E55-1</strain>
        <plasmid evidence="2">pGspE55-1</plasmid>
    </source>
</reference>
<evidence type="ECO:0000313" key="2">
    <source>
        <dbReference type="Proteomes" id="UP000501421"/>
    </source>
</evidence>
<keyword evidence="1" id="KW-0614">Plasmid</keyword>
<proteinExistence type="predicted"/>
<protein>
    <submittedName>
        <fullName evidence="1">Uncharacterized protein</fullName>
    </submittedName>
</protein>
<dbReference type="EMBL" id="AP022558">
    <property type="protein sequence ID" value="BBW98993.1"/>
    <property type="molecule type" value="Genomic_DNA"/>
</dbReference>
<geneLocation type="plasmid" evidence="1 2">
    <name>pGspE55-1</name>
</geneLocation>
<dbReference type="Proteomes" id="UP000501421">
    <property type="component" value="Plasmid pGspE55-1"/>
</dbReference>
<evidence type="ECO:0000313" key="1">
    <source>
        <dbReference type="EMBL" id="BBW98993.1"/>
    </source>
</evidence>
<gene>
    <name evidence="1" type="ORF">GsuE55_38260</name>
</gene>
<sequence length="242" mass="28921">MLQDIVMENQSISLVYDTRTTKVPLSITKRVLEGFLRSISYRGEGWVCDPEVEQAQLPPIAKTFYELMATQLPKPEEVMKYYLLEHFWFSKQDPHRIFFESEQKWYSTKGVLARIYRTYPSLMRDFHFFLLCSEYGEFDRVRYSLRQDVSLGVDLLVSYQGQDYAVSLYVDTKRGTSFKKKKYRRHKRLTIPEICLPIDPFDEKRRVGQFALYQANDLELLLRQIHDFQTSQYTRQQEPLFT</sequence>
<name>A0A679FS70_9BACL</name>
<dbReference type="AlphaFoldDB" id="A0A679FS70"/>
<dbReference type="RefSeq" id="WP_172418960.1">
    <property type="nucleotide sequence ID" value="NZ_AP022558.1"/>
</dbReference>
<accession>A0A679FS70</accession>
<keyword evidence="2" id="KW-1185">Reference proteome</keyword>
<organism evidence="1 2">
    <name type="scientific">Geobacillus subterraneus</name>
    <dbReference type="NCBI Taxonomy" id="129338"/>
    <lineage>
        <taxon>Bacteria</taxon>
        <taxon>Bacillati</taxon>
        <taxon>Bacillota</taxon>
        <taxon>Bacilli</taxon>
        <taxon>Bacillales</taxon>
        <taxon>Anoxybacillaceae</taxon>
        <taxon>Geobacillus</taxon>
    </lineage>
</organism>